<dbReference type="GO" id="GO:0070006">
    <property type="term" value="F:metalloaminopeptidase activity"/>
    <property type="evidence" value="ECO:0007669"/>
    <property type="project" value="UniProtKB-UniRule"/>
</dbReference>
<organism evidence="9 10">
    <name type="scientific">Hornefia porci</name>
    <dbReference type="NCBI Taxonomy" id="2652292"/>
    <lineage>
        <taxon>Bacteria</taxon>
        <taxon>Bacillati</taxon>
        <taxon>Bacillota</taxon>
        <taxon>Clostridia</taxon>
        <taxon>Peptostreptococcales</taxon>
        <taxon>Anaerovoracaceae</taxon>
        <taxon>Hornefia</taxon>
    </lineage>
</organism>
<evidence type="ECO:0000256" key="2">
    <source>
        <dbReference type="ARBA" id="ARBA00022438"/>
    </source>
</evidence>
<reference evidence="9 10" key="1">
    <citation type="journal article" date="2016" name="Appl. Environ. Microbiol.">
        <title>Function and Phylogeny of Bacterial Butyryl Coenzyme A:Acetate Transferases and Their Diversity in the Proximal Colon of Swine.</title>
        <authorList>
            <person name="Trachsel J."/>
            <person name="Bayles D.O."/>
            <person name="Looft T."/>
            <person name="Levine U.Y."/>
            <person name="Allen H.K."/>
        </authorList>
    </citation>
    <scope>NUCLEOTIDE SEQUENCE [LARGE SCALE GENOMIC DNA]</scope>
    <source>
        <strain evidence="9 10">68-3-10</strain>
    </source>
</reference>
<keyword evidence="2 6" id="KW-0031">Aminopeptidase</keyword>
<feature type="domain" description="Peptidase M24" evidence="8">
    <location>
        <begin position="11"/>
        <end position="240"/>
    </location>
</feature>
<comment type="function">
    <text evidence="1 6">Removes the N-terminal methionine from nascent proteins. The N-terminal methionine is often cleaved when the second residue in the primary sequence is small and uncharged (Met-Ala-, Cys, Gly, Pro, Ser, Thr, or Val). Requires deformylation of the N(alpha)-formylated initiator methionine before it can be hydrolyzed.</text>
</comment>
<dbReference type="PROSITE" id="PS00680">
    <property type="entry name" value="MAP_1"/>
    <property type="match status" value="1"/>
</dbReference>
<dbReference type="SUPFAM" id="SSF55920">
    <property type="entry name" value="Creatinase/aminopeptidase"/>
    <property type="match status" value="1"/>
</dbReference>
<comment type="subunit">
    <text evidence="6">Monomer.</text>
</comment>
<evidence type="ECO:0000313" key="9">
    <source>
        <dbReference type="EMBL" id="OLR55685.1"/>
    </source>
</evidence>
<feature type="binding site" evidence="6">
    <location>
        <position position="176"/>
    </location>
    <ligand>
        <name>substrate</name>
    </ligand>
</feature>
<dbReference type="CDD" id="cd01086">
    <property type="entry name" value="MetAP1"/>
    <property type="match status" value="1"/>
</dbReference>
<evidence type="ECO:0000256" key="4">
    <source>
        <dbReference type="ARBA" id="ARBA00022723"/>
    </source>
</evidence>
<dbReference type="PRINTS" id="PR00599">
    <property type="entry name" value="MAPEPTIDASE"/>
</dbReference>
<feature type="binding site" evidence="6">
    <location>
        <position position="233"/>
    </location>
    <ligand>
        <name>a divalent metal cation</name>
        <dbReference type="ChEBI" id="CHEBI:60240"/>
        <label>2</label>
        <note>catalytic</note>
    </ligand>
</feature>
<comment type="cofactor">
    <cofactor evidence="6">
        <name>Co(2+)</name>
        <dbReference type="ChEBI" id="CHEBI:48828"/>
    </cofactor>
    <cofactor evidence="6">
        <name>Zn(2+)</name>
        <dbReference type="ChEBI" id="CHEBI:29105"/>
    </cofactor>
    <cofactor evidence="6">
        <name>Mn(2+)</name>
        <dbReference type="ChEBI" id="CHEBI:29035"/>
    </cofactor>
    <cofactor evidence="6">
        <name>Fe(2+)</name>
        <dbReference type="ChEBI" id="CHEBI:29033"/>
    </cofactor>
    <text evidence="6">Binds 2 divalent metal cations per subunit. Has a high-affinity and a low affinity metal-binding site. The true nature of the physiological cofactor is under debate. The enzyme is active with cobalt, zinc, manganese or divalent iron ions. Most likely, methionine aminopeptidases function as mononuclear Fe(2+)-metalloproteases under physiological conditions, and the catalytically relevant metal-binding site has been assigned to the histidine-containing high-affinity site.</text>
</comment>
<dbReference type="Gene3D" id="3.90.230.10">
    <property type="entry name" value="Creatinase/methionine aminopeptidase superfamily"/>
    <property type="match status" value="1"/>
</dbReference>
<feature type="binding site" evidence="6">
    <location>
        <position position="169"/>
    </location>
    <ligand>
        <name>a divalent metal cation</name>
        <dbReference type="ChEBI" id="CHEBI:60240"/>
        <label>2</label>
        <note>catalytic</note>
    </ligand>
</feature>
<dbReference type="HAMAP" id="MF_01974">
    <property type="entry name" value="MetAP_1"/>
    <property type="match status" value="1"/>
</dbReference>
<evidence type="ECO:0000256" key="5">
    <source>
        <dbReference type="ARBA" id="ARBA00022801"/>
    </source>
</evidence>
<accession>A0A1Q9JHN6</accession>
<dbReference type="InterPro" id="IPR036005">
    <property type="entry name" value="Creatinase/aminopeptidase-like"/>
</dbReference>
<dbReference type="EC" id="3.4.11.18" evidence="6 7"/>
<dbReference type="GO" id="GO:0004239">
    <property type="term" value="F:initiator methionyl aminopeptidase activity"/>
    <property type="evidence" value="ECO:0007669"/>
    <property type="project" value="UniProtKB-UniRule"/>
</dbReference>
<dbReference type="PANTHER" id="PTHR43330">
    <property type="entry name" value="METHIONINE AMINOPEPTIDASE"/>
    <property type="match status" value="1"/>
</dbReference>
<dbReference type="PANTHER" id="PTHR43330:SF27">
    <property type="entry name" value="METHIONINE AMINOPEPTIDASE"/>
    <property type="match status" value="1"/>
</dbReference>
<keyword evidence="4 6" id="KW-0479">Metal-binding</keyword>
<dbReference type="EMBL" id="MJIE01000001">
    <property type="protein sequence ID" value="OLR55685.1"/>
    <property type="molecule type" value="Genomic_DNA"/>
</dbReference>
<dbReference type="STRING" id="1261640.BHK98_06165"/>
<sequence length="248" mass="27493">MIVLKSPEEIELMRTAGKVNLEIFEGLKQFIRPGTTTMDIDRYVEEAVKSHGMIASEKGYCGFPANVCTSVNEEVVHGIPSKDRVLNEGDIVSVDLVVEYEHYMADSCRTFGVGRISDEAQRLIDTAERAFFEGIRFAKEGCRLHDISHRIQEIVEGEGFGVIRDYTGHGIGSEMHEDPPIPNYGKAGKGPRLQKGMTLAIEPMIVQGSYETETLLNNWTVVTEDGGWAAHYENTVAITDGEPDILTI</sequence>
<proteinExistence type="inferred from homology"/>
<keyword evidence="5 6" id="KW-0378">Hydrolase</keyword>
<feature type="binding site" evidence="6">
    <location>
        <position position="233"/>
    </location>
    <ligand>
        <name>a divalent metal cation</name>
        <dbReference type="ChEBI" id="CHEBI:60240"/>
        <label>1</label>
    </ligand>
</feature>
<comment type="similarity">
    <text evidence="6">Belongs to the peptidase M24A family. Methionine aminopeptidase type 1 subfamily.</text>
</comment>
<feature type="binding site" evidence="6">
    <location>
        <position position="202"/>
    </location>
    <ligand>
        <name>a divalent metal cation</name>
        <dbReference type="ChEBI" id="CHEBI:60240"/>
        <label>2</label>
        <note>catalytic</note>
    </ligand>
</feature>
<feature type="binding site" evidence="6">
    <location>
        <position position="77"/>
    </location>
    <ligand>
        <name>substrate</name>
    </ligand>
</feature>
<dbReference type="InterPro" id="IPR002467">
    <property type="entry name" value="Pept_M24A_MAP1"/>
</dbReference>
<protein>
    <recommendedName>
        <fullName evidence="6 7">Methionine aminopeptidase</fullName>
        <shortName evidence="6">MAP</shortName>
        <shortName evidence="6">MetAP</shortName>
        <ecNumber evidence="6 7">3.4.11.18</ecNumber>
    </recommendedName>
    <alternativeName>
        <fullName evidence="6">Peptidase M</fullName>
    </alternativeName>
</protein>
<name>A0A1Q9JHN6_9FIRM</name>
<evidence type="ECO:0000313" key="10">
    <source>
        <dbReference type="Proteomes" id="UP000187404"/>
    </source>
</evidence>
<dbReference type="Proteomes" id="UP000187404">
    <property type="component" value="Unassembled WGS sequence"/>
</dbReference>
<dbReference type="InterPro" id="IPR000994">
    <property type="entry name" value="Pept_M24"/>
</dbReference>
<dbReference type="GO" id="GO:0046872">
    <property type="term" value="F:metal ion binding"/>
    <property type="evidence" value="ECO:0007669"/>
    <property type="project" value="UniProtKB-UniRule"/>
</dbReference>
<comment type="caution">
    <text evidence="9">The sequence shown here is derived from an EMBL/GenBank/DDBJ whole genome shotgun (WGS) entry which is preliminary data.</text>
</comment>
<dbReference type="AlphaFoldDB" id="A0A1Q9JHN6"/>
<feature type="binding site" evidence="6">
    <location>
        <position position="95"/>
    </location>
    <ligand>
        <name>a divalent metal cation</name>
        <dbReference type="ChEBI" id="CHEBI:60240"/>
        <label>1</label>
    </ligand>
</feature>
<dbReference type="Pfam" id="PF00557">
    <property type="entry name" value="Peptidase_M24"/>
    <property type="match status" value="1"/>
</dbReference>
<evidence type="ECO:0000256" key="6">
    <source>
        <dbReference type="HAMAP-Rule" id="MF_01974"/>
    </source>
</evidence>
<feature type="binding site" evidence="6">
    <location>
        <position position="106"/>
    </location>
    <ligand>
        <name>a divalent metal cation</name>
        <dbReference type="ChEBI" id="CHEBI:60240"/>
        <label>1</label>
    </ligand>
</feature>
<dbReference type="GO" id="GO:0006508">
    <property type="term" value="P:proteolysis"/>
    <property type="evidence" value="ECO:0007669"/>
    <property type="project" value="UniProtKB-KW"/>
</dbReference>
<evidence type="ECO:0000256" key="7">
    <source>
        <dbReference type="RuleBase" id="RU003653"/>
    </source>
</evidence>
<evidence type="ECO:0000256" key="3">
    <source>
        <dbReference type="ARBA" id="ARBA00022670"/>
    </source>
</evidence>
<evidence type="ECO:0000259" key="8">
    <source>
        <dbReference type="Pfam" id="PF00557"/>
    </source>
</evidence>
<keyword evidence="3 6" id="KW-0645">Protease</keyword>
<dbReference type="InterPro" id="IPR001714">
    <property type="entry name" value="Pept_M24_MAP"/>
</dbReference>
<dbReference type="GO" id="GO:0005829">
    <property type="term" value="C:cytosol"/>
    <property type="evidence" value="ECO:0007669"/>
    <property type="project" value="TreeGrafter"/>
</dbReference>
<evidence type="ECO:0000256" key="1">
    <source>
        <dbReference type="ARBA" id="ARBA00002521"/>
    </source>
</evidence>
<feature type="binding site" evidence="6">
    <location>
        <position position="106"/>
    </location>
    <ligand>
        <name>a divalent metal cation</name>
        <dbReference type="ChEBI" id="CHEBI:60240"/>
        <label>2</label>
        <note>catalytic</note>
    </ligand>
</feature>
<dbReference type="OrthoDB" id="9802055at2"/>
<comment type="catalytic activity">
    <reaction evidence="6 7">
        <text>Release of N-terminal amino acids, preferentially methionine, from peptides and arylamides.</text>
        <dbReference type="EC" id="3.4.11.18"/>
    </reaction>
</comment>
<dbReference type="NCBIfam" id="TIGR00500">
    <property type="entry name" value="met_pdase_I"/>
    <property type="match status" value="1"/>
</dbReference>
<gene>
    <name evidence="6" type="primary">map</name>
    <name evidence="9" type="ORF">BHK98_06165</name>
</gene>
<dbReference type="RefSeq" id="WP_075712675.1">
    <property type="nucleotide sequence ID" value="NZ_MJIE01000001.1"/>
</dbReference>
<keyword evidence="10" id="KW-1185">Reference proteome</keyword>